<feature type="transmembrane region" description="Helical" evidence="1">
    <location>
        <begin position="273"/>
        <end position="292"/>
    </location>
</feature>
<dbReference type="Pfam" id="PF14256">
    <property type="entry name" value="YwiC"/>
    <property type="match status" value="1"/>
</dbReference>
<organism evidence="2 3">
    <name type="scientific">Schaalia naturae</name>
    <dbReference type="NCBI Taxonomy" id="635203"/>
    <lineage>
        <taxon>Bacteria</taxon>
        <taxon>Bacillati</taxon>
        <taxon>Actinomycetota</taxon>
        <taxon>Actinomycetes</taxon>
        <taxon>Actinomycetales</taxon>
        <taxon>Actinomycetaceae</taxon>
        <taxon>Schaalia</taxon>
    </lineage>
</organism>
<sequence>MTPPGPRPHRSTRRRLVARGWITDQHGAWPMATVPIVVGALTGGARWEHLALLAGWVAGFLFFNAASLWLRAPRRARYRPALLAWAGVAAGFGLLLVVLAPRLLWWVPVFAPLVAVALVEAWRRRGRSLPSRLSAVIACGLTCAVAYDWATGLVRPEGAWRAGEAWPWRDAAALTGSAPAPSTGWTHAWIVTALLTAYFIGSVPYVRSLIRERGDRRWIAGSAAWHALATGGAVSAAALGAVSWAAPALWALLTARALLVPWDQARRGPWKPLSIGLGEVAACLLTAAALLLPA</sequence>
<dbReference type="EMBL" id="JBHTEF010000001">
    <property type="protein sequence ID" value="MFC7582157.1"/>
    <property type="molecule type" value="Genomic_DNA"/>
</dbReference>
<feature type="transmembrane region" description="Helical" evidence="1">
    <location>
        <begin position="50"/>
        <end position="70"/>
    </location>
</feature>
<proteinExistence type="predicted"/>
<dbReference type="RefSeq" id="WP_380976036.1">
    <property type="nucleotide sequence ID" value="NZ_JBHTEF010000001.1"/>
</dbReference>
<comment type="caution">
    <text evidence="2">The sequence shown here is derived from an EMBL/GenBank/DDBJ whole genome shotgun (WGS) entry which is preliminary data.</text>
</comment>
<keyword evidence="1" id="KW-1133">Transmembrane helix</keyword>
<protein>
    <submittedName>
        <fullName evidence="2">YwiC-like family protein</fullName>
    </submittedName>
</protein>
<keyword evidence="3" id="KW-1185">Reference proteome</keyword>
<name>A0ABW2SQ25_9ACTO</name>
<evidence type="ECO:0000256" key="1">
    <source>
        <dbReference type="SAM" id="Phobius"/>
    </source>
</evidence>
<feature type="transmembrane region" description="Helical" evidence="1">
    <location>
        <begin position="82"/>
        <end position="99"/>
    </location>
</feature>
<keyword evidence="1" id="KW-0472">Membrane</keyword>
<dbReference type="InterPro" id="IPR025576">
    <property type="entry name" value="YwiC"/>
</dbReference>
<evidence type="ECO:0000313" key="2">
    <source>
        <dbReference type="EMBL" id="MFC7582157.1"/>
    </source>
</evidence>
<feature type="transmembrane region" description="Helical" evidence="1">
    <location>
        <begin position="105"/>
        <end position="121"/>
    </location>
</feature>
<keyword evidence="1" id="KW-0812">Transmembrane</keyword>
<reference evidence="3" key="1">
    <citation type="journal article" date="2019" name="Int. J. Syst. Evol. Microbiol.">
        <title>The Global Catalogue of Microorganisms (GCM) 10K type strain sequencing project: providing services to taxonomists for standard genome sequencing and annotation.</title>
        <authorList>
            <consortium name="The Broad Institute Genomics Platform"/>
            <consortium name="The Broad Institute Genome Sequencing Center for Infectious Disease"/>
            <person name="Wu L."/>
            <person name="Ma J."/>
        </authorList>
    </citation>
    <scope>NUCLEOTIDE SEQUENCE [LARGE SCALE GENOMIC DNA]</scope>
    <source>
        <strain evidence="3">CCUG 56698</strain>
    </source>
</reference>
<feature type="transmembrane region" description="Helical" evidence="1">
    <location>
        <begin position="133"/>
        <end position="150"/>
    </location>
</feature>
<dbReference type="Proteomes" id="UP001596527">
    <property type="component" value="Unassembled WGS sequence"/>
</dbReference>
<accession>A0ABW2SQ25</accession>
<evidence type="ECO:0000313" key="3">
    <source>
        <dbReference type="Proteomes" id="UP001596527"/>
    </source>
</evidence>
<feature type="transmembrane region" description="Helical" evidence="1">
    <location>
        <begin position="227"/>
        <end position="253"/>
    </location>
</feature>
<feature type="transmembrane region" description="Helical" evidence="1">
    <location>
        <begin position="187"/>
        <end position="206"/>
    </location>
</feature>
<gene>
    <name evidence="2" type="ORF">ACFQWG_13235</name>
</gene>